<keyword evidence="4" id="KW-1185">Reference proteome</keyword>
<dbReference type="PATRIC" id="fig|48936.3.peg.889"/>
<comment type="similarity">
    <text evidence="1">Belongs to the TelA family.</text>
</comment>
<evidence type="ECO:0000313" key="4">
    <source>
        <dbReference type="Proteomes" id="UP000031338"/>
    </source>
</evidence>
<feature type="region of interest" description="Disordered" evidence="2">
    <location>
        <begin position="1"/>
        <end position="25"/>
    </location>
</feature>
<protein>
    <submittedName>
        <fullName evidence="3">Toxic anion resistance</fullName>
    </submittedName>
</protein>
<sequence length="414" mass="44753">MNAFNSESPSTMASTPTETATMTPISLTPPDPVPVVAPAQAAGLVPVSDENRSKLEAKVDAFVADLISVDAQSPEFGKKVDQLTNMGRKEISQAAGMSNRFLDRPIRAMDKDTGVGADLAALRRTIEDLDPGRQGNLSSGRKFLGIIPFGNSLKKYFDGYTSAQGHIKAILERLASGKDELLMDNAGIDVERQKLWEAMGNLEQMIHISRTLDAKLEEAAADLDHTDPAKAKAIRESALFYTRQRTQDLLTQMAVTVQGYLALDLVKKNNVELVKGVDRASTTTVAALRTAVTVAQAMTNQRLVLQQITALNTTTANMIDSTGKLLREQTGKIHEMAASSTIPLETLQRAFQNIYDTMDTIDTFKLKALDAMKQTVDTLSGEVEKSKGYIARAEGAAQAKLAGPETSPLLTLEG</sequence>
<proteinExistence type="inferred from homology"/>
<gene>
    <name evidence="3" type="ORF">NJ75_00877</name>
</gene>
<dbReference type="EMBL" id="JRVC01000003">
    <property type="protein sequence ID" value="KHS48794.1"/>
    <property type="molecule type" value="Genomic_DNA"/>
</dbReference>
<dbReference type="PANTHER" id="PTHR38432:SF1">
    <property type="entry name" value="TELA-LIKE PROTEIN SAOUHSC_01408"/>
    <property type="match status" value="1"/>
</dbReference>
<dbReference type="Proteomes" id="UP000031338">
    <property type="component" value="Unassembled WGS sequence"/>
</dbReference>
<organism evidence="3 4">
    <name type="scientific">Novosphingobium subterraneum</name>
    <dbReference type="NCBI Taxonomy" id="48936"/>
    <lineage>
        <taxon>Bacteria</taxon>
        <taxon>Pseudomonadati</taxon>
        <taxon>Pseudomonadota</taxon>
        <taxon>Alphaproteobacteria</taxon>
        <taxon>Sphingomonadales</taxon>
        <taxon>Sphingomonadaceae</taxon>
        <taxon>Novosphingobium</taxon>
    </lineage>
</organism>
<dbReference type="PANTHER" id="PTHR38432">
    <property type="entry name" value="TELA-LIKE PROTEIN SAOUHSC_01408"/>
    <property type="match status" value="1"/>
</dbReference>
<evidence type="ECO:0000313" key="3">
    <source>
        <dbReference type="EMBL" id="KHS48794.1"/>
    </source>
</evidence>
<dbReference type="InterPro" id="IPR008863">
    <property type="entry name" value="Toxic_anion-R_TelA"/>
</dbReference>
<reference evidence="3 4" key="1">
    <citation type="submission" date="2014-10" db="EMBL/GenBank/DDBJ databases">
        <title>Draft genome sequence of Novosphingobium subterraneum DSM 12447.</title>
        <authorList>
            <person name="Gan H.M."/>
            <person name="Gan H.Y."/>
            <person name="Savka M.A."/>
        </authorList>
    </citation>
    <scope>NUCLEOTIDE SEQUENCE [LARGE SCALE GENOMIC DNA]</scope>
    <source>
        <strain evidence="3 4">DSM 12447</strain>
    </source>
</reference>
<dbReference type="AlphaFoldDB" id="A0A0B9A0C0"/>
<name>A0A0B9A0C0_9SPHN</name>
<comment type="caution">
    <text evidence="3">The sequence shown here is derived from an EMBL/GenBank/DDBJ whole genome shotgun (WGS) entry which is preliminary data.</text>
</comment>
<dbReference type="STRING" id="48936.NJ75_00877"/>
<dbReference type="Pfam" id="PF05816">
    <property type="entry name" value="TelA"/>
    <property type="match status" value="1"/>
</dbReference>
<accession>A0A0B9A0C0</accession>
<evidence type="ECO:0000256" key="2">
    <source>
        <dbReference type="SAM" id="MobiDB-lite"/>
    </source>
</evidence>
<evidence type="ECO:0000256" key="1">
    <source>
        <dbReference type="ARBA" id="ARBA00005541"/>
    </source>
</evidence>